<name>A0A816A335_ADIRI</name>
<dbReference type="EMBL" id="CAJNOR010006261">
    <property type="protein sequence ID" value="CAF1590463.1"/>
    <property type="molecule type" value="Genomic_DNA"/>
</dbReference>
<keyword evidence="2" id="KW-0732">Signal</keyword>
<evidence type="ECO:0000256" key="1">
    <source>
        <dbReference type="SAM" id="MobiDB-lite"/>
    </source>
</evidence>
<reference evidence="3" key="1">
    <citation type="submission" date="2021-02" db="EMBL/GenBank/DDBJ databases">
        <authorList>
            <person name="Nowell W R."/>
        </authorList>
    </citation>
    <scope>NUCLEOTIDE SEQUENCE</scope>
</reference>
<accession>A0A816A335</accession>
<feature type="region of interest" description="Disordered" evidence="1">
    <location>
        <begin position="120"/>
        <end position="154"/>
    </location>
</feature>
<dbReference type="Proteomes" id="UP000663828">
    <property type="component" value="Unassembled WGS sequence"/>
</dbReference>
<feature type="signal peptide" evidence="2">
    <location>
        <begin position="1"/>
        <end position="24"/>
    </location>
</feature>
<feature type="compositionally biased region" description="Polar residues" evidence="1">
    <location>
        <begin position="120"/>
        <end position="149"/>
    </location>
</feature>
<evidence type="ECO:0000313" key="4">
    <source>
        <dbReference type="Proteomes" id="UP000663828"/>
    </source>
</evidence>
<gene>
    <name evidence="3" type="ORF">XAT740_LOCUS46506</name>
</gene>
<evidence type="ECO:0000313" key="3">
    <source>
        <dbReference type="EMBL" id="CAF1590463.1"/>
    </source>
</evidence>
<evidence type="ECO:0000256" key="2">
    <source>
        <dbReference type="SAM" id="SignalP"/>
    </source>
</evidence>
<feature type="chain" id="PRO_5032685428" evidence="2">
    <location>
        <begin position="25"/>
        <end position="215"/>
    </location>
</feature>
<dbReference type="AlphaFoldDB" id="A0A816A335"/>
<comment type="caution">
    <text evidence="3">The sequence shown here is derived from an EMBL/GenBank/DDBJ whole genome shotgun (WGS) entry which is preliminary data.</text>
</comment>
<sequence>MHSLPVHFFSSCSLLLLLACASNAAPLTLRPNHVQTAATKIGNTQFISVTVPINGFEIQISTHDAAAPTSVVSVPMAETLSSQVRVSTVTIDEPEAVPDDNGAWFAQVNPQLHSKLRLPTTTSSNRQVDSSVNTQLEAHRSSQTHSSPNFRVHSPNRFTVNEAIPHVFVSSPAPQVQSKPSNSNGCETQVGSNGEKTISMANGNVNIVGQSLSCS</sequence>
<feature type="region of interest" description="Disordered" evidence="1">
    <location>
        <begin position="172"/>
        <end position="197"/>
    </location>
</feature>
<organism evidence="3 4">
    <name type="scientific">Adineta ricciae</name>
    <name type="common">Rotifer</name>
    <dbReference type="NCBI Taxonomy" id="249248"/>
    <lineage>
        <taxon>Eukaryota</taxon>
        <taxon>Metazoa</taxon>
        <taxon>Spiralia</taxon>
        <taxon>Gnathifera</taxon>
        <taxon>Rotifera</taxon>
        <taxon>Eurotatoria</taxon>
        <taxon>Bdelloidea</taxon>
        <taxon>Adinetida</taxon>
        <taxon>Adinetidae</taxon>
        <taxon>Adineta</taxon>
    </lineage>
</organism>
<proteinExistence type="predicted"/>
<protein>
    <submittedName>
        <fullName evidence="3">Uncharacterized protein</fullName>
    </submittedName>
</protein>
<keyword evidence="4" id="KW-1185">Reference proteome</keyword>